<evidence type="ECO:0008006" key="4">
    <source>
        <dbReference type="Google" id="ProtNLM"/>
    </source>
</evidence>
<comment type="caution">
    <text evidence="2">The sequence shown here is derived from an EMBL/GenBank/DDBJ whole genome shotgun (WGS) entry which is preliminary data.</text>
</comment>
<dbReference type="OrthoDB" id="1728774at2759"/>
<keyword evidence="3" id="KW-1185">Reference proteome</keyword>
<gene>
    <name evidence="2" type="ORF">E2562_022810</name>
</gene>
<feature type="compositionally biased region" description="Basic and acidic residues" evidence="1">
    <location>
        <begin position="1"/>
        <end position="16"/>
    </location>
</feature>
<protein>
    <recommendedName>
        <fullName evidence="4">Retrotransposon gag domain-containing protein</fullName>
    </recommendedName>
</protein>
<dbReference type="EMBL" id="SPHZ02000001">
    <property type="protein sequence ID" value="KAF0934120.1"/>
    <property type="molecule type" value="Genomic_DNA"/>
</dbReference>
<sequence length="242" mass="27148">MENELRALRQASREGAGRATPGSSAAIAIGQDEPTTRGPKSGVSLKEWVGMTLDNFDGSSTPVQAANWLSYVEDKMEAFEVLAQDRVRYGTQLLKGEAQIWWKEFVRQFERRFYPDKKTVAEYEIGFNQIVRFVPHVAHDEVEKARQFRQGLKPAILHVLGTFTIIDFRSMVEQALGVEMQLIYTADLYKSSGGVVIRTVSRSVDGLAIWGLLVAPRHYSFDTRGSLGSCTSCSYYGSLFFD</sequence>
<dbReference type="AlphaFoldDB" id="A0A6G1FB35"/>
<organism evidence="2 3">
    <name type="scientific">Oryza meyeriana var. granulata</name>
    <dbReference type="NCBI Taxonomy" id="110450"/>
    <lineage>
        <taxon>Eukaryota</taxon>
        <taxon>Viridiplantae</taxon>
        <taxon>Streptophyta</taxon>
        <taxon>Embryophyta</taxon>
        <taxon>Tracheophyta</taxon>
        <taxon>Spermatophyta</taxon>
        <taxon>Magnoliopsida</taxon>
        <taxon>Liliopsida</taxon>
        <taxon>Poales</taxon>
        <taxon>Poaceae</taxon>
        <taxon>BOP clade</taxon>
        <taxon>Oryzoideae</taxon>
        <taxon>Oryzeae</taxon>
        <taxon>Oryzinae</taxon>
        <taxon>Oryza</taxon>
        <taxon>Oryza meyeriana</taxon>
    </lineage>
</organism>
<name>A0A6G1FB35_9ORYZ</name>
<feature type="region of interest" description="Disordered" evidence="1">
    <location>
        <begin position="1"/>
        <end position="41"/>
    </location>
</feature>
<evidence type="ECO:0000256" key="1">
    <source>
        <dbReference type="SAM" id="MobiDB-lite"/>
    </source>
</evidence>
<dbReference type="Proteomes" id="UP000479710">
    <property type="component" value="Unassembled WGS sequence"/>
</dbReference>
<proteinExistence type="predicted"/>
<evidence type="ECO:0000313" key="3">
    <source>
        <dbReference type="Proteomes" id="UP000479710"/>
    </source>
</evidence>
<evidence type="ECO:0000313" key="2">
    <source>
        <dbReference type="EMBL" id="KAF0934120.1"/>
    </source>
</evidence>
<reference evidence="2 3" key="1">
    <citation type="submission" date="2019-11" db="EMBL/GenBank/DDBJ databases">
        <title>Whole genome sequence of Oryza granulata.</title>
        <authorList>
            <person name="Li W."/>
        </authorList>
    </citation>
    <scope>NUCLEOTIDE SEQUENCE [LARGE SCALE GENOMIC DNA]</scope>
    <source>
        <strain evidence="3">cv. Menghai</strain>
        <tissue evidence="2">Leaf</tissue>
    </source>
</reference>
<accession>A0A6G1FB35</accession>